<dbReference type="InterPro" id="IPR002937">
    <property type="entry name" value="Amino_oxidase"/>
</dbReference>
<dbReference type="InterPro" id="IPR050464">
    <property type="entry name" value="Zeta_carotene_desat/Oxidored"/>
</dbReference>
<keyword evidence="6 11" id="KW-0274">FAD</keyword>
<evidence type="ECO:0000256" key="9">
    <source>
        <dbReference type="ARBA" id="ARBA00023244"/>
    </source>
</evidence>
<evidence type="ECO:0000259" key="12">
    <source>
        <dbReference type="Pfam" id="PF01593"/>
    </source>
</evidence>
<dbReference type="GO" id="GO:0005743">
    <property type="term" value="C:mitochondrial inner membrane"/>
    <property type="evidence" value="ECO:0007669"/>
    <property type="project" value="UniProtKB-SubCell"/>
</dbReference>
<dbReference type="InterPro" id="IPR004572">
    <property type="entry name" value="Protoporphyrinogen_oxidase"/>
</dbReference>
<dbReference type="EC" id="1.3.3.4" evidence="4 11"/>
<dbReference type="EMBL" id="JAADJZ010000001">
    <property type="protein sequence ID" value="KAF2878027.1"/>
    <property type="molecule type" value="Genomic_DNA"/>
</dbReference>
<keyword evidence="5 11" id="KW-0285">Flavoprotein</keyword>
<proteinExistence type="inferred from homology"/>
<dbReference type="AlphaFoldDB" id="A0A7C8IR31"/>
<keyword evidence="7 11" id="KW-0560">Oxidoreductase</keyword>
<dbReference type="SUPFAM" id="SSF51905">
    <property type="entry name" value="FAD/NAD(P)-binding domain"/>
    <property type="match status" value="1"/>
</dbReference>
<dbReference type="GO" id="GO:0004729">
    <property type="term" value="F:oxygen-dependent protoporphyrinogen oxidase activity"/>
    <property type="evidence" value="ECO:0007669"/>
    <property type="project" value="UniProtKB-UniRule"/>
</dbReference>
<keyword evidence="9 11" id="KW-0627">Porphyrin biosynthesis</keyword>
<dbReference type="Gene3D" id="3.50.50.60">
    <property type="entry name" value="FAD/NAD(P)-binding domain"/>
    <property type="match status" value="1"/>
</dbReference>
<reference evidence="13 14" key="1">
    <citation type="submission" date="2020-01" db="EMBL/GenBank/DDBJ databases">
        <authorList>
            <consortium name="DOE Joint Genome Institute"/>
            <person name="Haridas S."/>
            <person name="Albert R."/>
            <person name="Binder M."/>
            <person name="Bloem J."/>
            <person name="Labutti K."/>
            <person name="Salamov A."/>
            <person name="Andreopoulos B."/>
            <person name="Baker S.E."/>
            <person name="Barry K."/>
            <person name="Bills G."/>
            <person name="Bluhm B.H."/>
            <person name="Cannon C."/>
            <person name="Castanera R."/>
            <person name="Culley D.E."/>
            <person name="Daum C."/>
            <person name="Ezra D."/>
            <person name="Gonzalez J.B."/>
            <person name="Henrissat B."/>
            <person name="Kuo A."/>
            <person name="Liang C."/>
            <person name="Lipzen A."/>
            <person name="Lutzoni F."/>
            <person name="Magnuson J."/>
            <person name="Mondo S."/>
            <person name="Nolan M."/>
            <person name="Ohm R."/>
            <person name="Pangilinan J."/>
            <person name="Park H.-J.H."/>
            <person name="Ramirez L."/>
            <person name="Alfaro M."/>
            <person name="Sun H."/>
            <person name="Tritt A."/>
            <person name="Yoshinaga Y."/>
            <person name="Zwiers L.-H.L."/>
            <person name="Turgeon B.G."/>
            <person name="Goodwin S.B."/>
            <person name="Spatafora J.W."/>
            <person name="Crous P.W."/>
            <person name="Grigoriev I.V."/>
        </authorList>
    </citation>
    <scope>NUCLEOTIDE SEQUENCE [LARGE SCALE GENOMIC DNA]</scope>
    <source>
        <strain evidence="13 14">CBS 611.86</strain>
    </source>
</reference>
<evidence type="ECO:0000256" key="3">
    <source>
        <dbReference type="ARBA" id="ARBA00010551"/>
    </source>
</evidence>
<dbReference type="GO" id="GO:0006782">
    <property type="term" value="P:protoporphyrinogen IX biosynthetic process"/>
    <property type="evidence" value="ECO:0007669"/>
    <property type="project" value="UniProtKB-UniRule"/>
</dbReference>
<accession>A0A7C8IR31</accession>
<feature type="domain" description="Amine oxidase" evidence="12">
    <location>
        <begin position="51"/>
        <end position="528"/>
    </location>
</feature>
<evidence type="ECO:0000256" key="5">
    <source>
        <dbReference type="ARBA" id="ARBA00022630"/>
    </source>
</evidence>
<evidence type="ECO:0000256" key="2">
    <source>
        <dbReference type="ARBA" id="ARBA00005073"/>
    </source>
</evidence>
<dbReference type="InterPro" id="IPR036188">
    <property type="entry name" value="FAD/NAD-bd_sf"/>
</dbReference>
<evidence type="ECO:0000256" key="7">
    <source>
        <dbReference type="ARBA" id="ARBA00023002"/>
    </source>
</evidence>
<evidence type="ECO:0000256" key="11">
    <source>
        <dbReference type="RuleBase" id="RU367069"/>
    </source>
</evidence>
<comment type="cofactor">
    <cofactor evidence="11">
        <name>FAD</name>
        <dbReference type="ChEBI" id="CHEBI:57692"/>
    </cofactor>
    <text evidence="11">Binds 1 FAD per subunit.</text>
</comment>
<evidence type="ECO:0000313" key="13">
    <source>
        <dbReference type="EMBL" id="KAF2878027.1"/>
    </source>
</evidence>
<comment type="similarity">
    <text evidence="3 11">Belongs to the protoporphyrinogen/coproporphyrinogen oxidase family. Protoporphyrinogen oxidase subfamily.</text>
</comment>
<dbReference type="PANTHER" id="PTHR42923:SF3">
    <property type="entry name" value="PROTOPORPHYRINOGEN OXIDASE"/>
    <property type="match status" value="1"/>
</dbReference>
<evidence type="ECO:0000256" key="1">
    <source>
        <dbReference type="ARBA" id="ARBA00002600"/>
    </source>
</evidence>
<comment type="subcellular location">
    <subcellularLocation>
        <location evidence="11">Mitochondrion inner membrane</location>
    </subcellularLocation>
</comment>
<name>A0A7C8IR31_9PLEO</name>
<comment type="pathway">
    <text evidence="2 11">Porphyrin-containing compound metabolism; protoporphyrin-IX biosynthesis; protoporphyrin-IX from protoporphyrinogen-IX: step 1/1.</text>
</comment>
<keyword evidence="8 11" id="KW-0350">Heme biosynthesis</keyword>
<sequence>MRLKKHVPLFESTLKHVVARPLLSSRCGRCRYATSSAAYPENIAVLGGGISGLASAHFVAKEFPKSKITIYEANKEAGGWIRSRKVDVPGGSVLFEYGPRTLRPTPSSKPTGQLIQDLGLASDVIVTRRDAPGATNRYIYYPDRLVKLPSPPGLPSLRSLIELFRSGAADGVFSALTEPWWPRRDPSLTDESVGAFISRRVDKRVAQNLVSAVYHGIYAGDIWKLSVKTLMPLLWQHEGRSGSIAKGMHDIDADFSKPDRRTLWHPYDLASAKAMHDIEIESGLKTTLDEASVYSFKGGLQQLVHKLKQNLEKNKNVDIKLDSPVQSFKMVPKSAERVKVVAGHKAKETTKNFDLVISTLRHKPLTEYVTVMTVNLYFSQPNLIPVQGFGYLIPQSVPLEQNPERALGVIFDSDAISGQDTAPGTKLTVMLGGHWWSDWPGHPSEAEGLEMARSVIERHLGITAEPAASHARLWPDCIPQYTVGYEDRLKEFATSARNEFKGRVRLVGNQYNGVGVNDCVGGAWLMARGLRNGGWRQRSCGLDRALDERPWVVDYAASYSKPLPEADAKAEEKA</sequence>
<comment type="function">
    <text evidence="1 11">Catalyzes the 6-electron oxidation of protoporphyrinogen-IX to form protoporphyrin-IX.</text>
</comment>
<evidence type="ECO:0000256" key="10">
    <source>
        <dbReference type="ARBA" id="ARBA00047554"/>
    </source>
</evidence>
<protein>
    <recommendedName>
        <fullName evidence="4 11">Protoporphyrinogen oxidase</fullName>
        <ecNumber evidence="4 11">1.3.3.4</ecNumber>
    </recommendedName>
</protein>
<dbReference type="UniPathway" id="UPA00251">
    <property type="reaction ID" value="UER00324"/>
</dbReference>
<dbReference type="Proteomes" id="UP000481861">
    <property type="component" value="Unassembled WGS sequence"/>
</dbReference>
<dbReference type="OrthoDB" id="438553at2759"/>
<evidence type="ECO:0000313" key="14">
    <source>
        <dbReference type="Proteomes" id="UP000481861"/>
    </source>
</evidence>
<comment type="catalytic activity">
    <reaction evidence="10 11">
        <text>protoporphyrinogen IX + 3 O2 = protoporphyrin IX + 3 H2O2</text>
        <dbReference type="Rhea" id="RHEA:25576"/>
        <dbReference type="ChEBI" id="CHEBI:15379"/>
        <dbReference type="ChEBI" id="CHEBI:16240"/>
        <dbReference type="ChEBI" id="CHEBI:57306"/>
        <dbReference type="ChEBI" id="CHEBI:57307"/>
        <dbReference type="EC" id="1.3.3.4"/>
    </reaction>
</comment>
<organism evidence="13 14">
    <name type="scientific">Massariosphaeria phaeospora</name>
    <dbReference type="NCBI Taxonomy" id="100035"/>
    <lineage>
        <taxon>Eukaryota</taxon>
        <taxon>Fungi</taxon>
        <taxon>Dikarya</taxon>
        <taxon>Ascomycota</taxon>
        <taxon>Pezizomycotina</taxon>
        <taxon>Dothideomycetes</taxon>
        <taxon>Pleosporomycetidae</taxon>
        <taxon>Pleosporales</taxon>
        <taxon>Pleosporales incertae sedis</taxon>
        <taxon>Massariosphaeria</taxon>
    </lineage>
</organism>
<dbReference type="PANTHER" id="PTHR42923">
    <property type="entry name" value="PROTOPORPHYRINOGEN OXIDASE"/>
    <property type="match status" value="1"/>
</dbReference>
<comment type="caution">
    <text evidence="13">The sequence shown here is derived from an EMBL/GenBank/DDBJ whole genome shotgun (WGS) entry which is preliminary data.</text>
</comment>
<keyword evidence="14" id="KW-1185">Reference proteome</keyword>
<gene>
    <name evidence="13" type="ORF">BDV95DRAFT_589011</name>
</gene>
<dbReference type="SUPFAM" id="SSF54373">
    <property type="entry name" value="FAD-linked reductases, C-terminal domain"/>
    <property type="match status" value="1"/>
</dbReference>
<evidence type="ECO:0000256" key="6">
    <source>
        <dbReference type="ARBA" id="ARBA00022827"/>
    </source>
</evidence>
<dbReference type="NCBIfam" id="TIGR00562">
    <property type="entry name" value="proto_IX_ox"/>
    <property type="match status" value="1"/>
</dbReference>
<evidence type="ECO:0000256" key="4">
    <source>
        <dbReference type="ARBA" id="ARBA00012867"/>
    </source>
</evidence>
<dbReference type="Pfam" id="PF01593">
    <property type="entry name" value="Amino_oxidase"/>
    <property type="match status" value="1"/>
</dbReference>
<evidence type="ECO:0000256" key="8">
    <source>
        <dbReference type="ARBA" id="ARBA00023133"/>
    </source>
</evidence>